<accession>A0A0F9AQS2</accession>
<sequence length="44" mass="4894">MAIVVYKCDLCQRKIELAQNKEGLEVTGRCIITDGCLVFVHAIV</sequence>
<proteinExistence type="predicted"/>
<comment type="caution">
    <text evidence="1">The sequence shown here is derived from an EMBL/GenBank/DDBJ whole genome shotgun (WGS) entry which is preliminary data.</text>
</comment>
<dbReference type="EMBL" id="LAZR01041527">
    <property type="protein sequence ID" value="KKL11760.1"/>
    <property type="molecule type" value="Genomic_DNA"/>
</dbReference>
<organism evidence="1">
    <name type="scientific">marine sediment metagenome</name>
    <dbReference type="NCBI Taxonomy" id="412755"/>
    <lineage>
        <taxon>unclassified sequences</taxon>
        <taxon>metagenomes</taxon>
        <taxon>ecological metagenomes</taxon>
    </lineage>
</organism>
<dbReference type="AlphaFoldDB" id="A0A0F9AQS2"/>
<feature type="non-terminal residue" evidence="1">
    <location>
        <position position="44"/>
    </location>
</feature>
<gene>
    <name evidence="1" type="ORF">LCGC14_2542580</name>
</gene>
<evidence type="ECO:0000313" key="1">
    <source>
        <dbReference type="EMBL" id="KKL11760.1"/>
    </source>
</evidence>
<reference evidence="1" key="1">
    <citation type="journal article" date="2015" name="Nature">
        <title>Complex archaea that bridge the gap between prokaryotes and eukaryotes.</title>
        <authorList>
            <person name="Spang A."/>
            <person name="Saw J.H."/>
            <person name="Jorgensen S.L."/>
            <person name="Zaremba-Niedzwiedzka K."/>
            <person name="Martijn J."/>
            <person name="Lind A.E."/>
            <person name="van Eijk R."/>
            <person name="Schleper C."/>
            <person name="Guy L."/>
            <person name="Ettema T.J."/>
        </authorList>
    </citation>
    <scope>NUCLEOTIDE SEQUENCE</scope>
</reference>
<protein>
    <submittedName>
        <fullName evidence="1">Uncharacterized protein</fullName>
    </submittedName>
</protein>
<name>A0A0F9AQS2_9ZZZZ</name>